<evidence type="ECO:0000313" key="9">
    <source>
        <dbReference type="EnsemblPlants" id="Solyc03g005510.2.1.1"/>
    </source>
</evidence>
<keyword evidence="4" id="KW-0238">DNA-binding</keyword>
<dbReference type="PaxDb" id="4081-Solyc03g005510.1.1"/>
<evidence type="ECO:0000256" key="4">
    <source>
        <dbReference type="ARBA" id="ARBA00023125"/>
    </source>
</evidence>
<protein>
    <recommendedName>
        <fullName evidence="8">AP2/ERF domain-containing protein</fullName>
    </recommendedName>
</protein>
<dbReference type="SMART" id="SM00380">
    <property type="entry name" value="AP2"/>
    <property type="match status" value="1"/>
</dbReference>
<keyword evidence="6" id="KW-0804">Transcription</keyword>
<dbReference type="FunCoup" id="A0A3Q7FEY8">
    <property type="interactions" value="19"/>
</dbReference>
<dbReference type="InterPro" id="IPR044808">
    <property type="entry name" value="ERF_plant"/>
</dbReference>
<evidence type="ECO:0000256" key="5">
    <source>
        <dbReference type="ARBA" id="ARBA00023159"/>
    </source>
</evidence>
<dbReference type="InterPro" id="IPR001471">
    <property type="entry name" value="AP2/ERF_dom"/>
</dbReference>
<dbReference type="GO" id="GO:0009873">
    <property type="term" value="P:ethylene-activated signaling pathway"/>
    <property type="evidence" value="ECO:0007669"/>
    <property type="project" value="InterPro"/>
</dbReference>
<evidence type="ECO:0000256" key="2">
    <source>
        <dbReference type="ARBA" id="ARBA00022821"/>
    </source>
</evidence>
<dbReference type="PANTHER" id="PTHR31190">
    <property type="entry name" value="DNA-BINDING DOMAIN"/>
    <property type="match status" value="1"/>
</dbReference>
<reference evidence="9" key="1">
    <citation type="journal article" date="2012" name="Nature">
        <title>The tomato genome sequence provides insights into fleshy fruit evolution.</title>
        <authorList>
            <consortium name="Tomato Genome Consortium"/>
        </authorList>
    </citation>
    <scope>NUCLEOTIDE SEQUENCE [LARGE SCALE GENOMIC DNA]</scope>
    <source>
        <strain evidence="9">cv. Heinz 1706</strain>
    </source>
</reference>
<dbReference type="Pfam" id="PF00847">
    <property type="entry name" value="AP2"/>
    <property type="match status" value="1"/>
</dbReference>
<dbReference type="InterPro" id="IPR036955">
    <property type="entry name" value="AP2/ERF_dom_sf"/>
</dbReference>
<keyword evidence="2" id="KW-0611">Plant defense</keyword>
<dbReference type="EnsemblPlants" id="Solyc03g005510.2.1">
    <property type="protein sequence ID" value="Solyc03g005510.2.1.1"/>
    <property type="gene ID" value="Solyc03g005510.2"/>
</dbReference>
<feature type="domain" description="AP2/ERF" evidence="8">
    <location>
        <begin position="49"/>
        <end position="107"/>
    </location>
</feature>
<dbReference type="CDD" id="cd00018">
    <property type="entry name" value="AP2"/>
    <property type="match status" value="1"/>
</dbReference>
<keyword evidence="7" id="KW-0539">Nucleus</keyword>
<dbReference type="GO" id="GO:0006952">
    <property type="term" value="P:defense response"/>
    <property type="evidence" value="ECO:0007669"/>
    <property type="project" value="UniProtKB-KW"/>
</dbReference>
<dbReference type="GO" id="GO:0003677">
    <property type="term" value="F:DNA binding"/>
    <property type="evidence" value="ECO:0007669"/>
    <property type="project" value="UniProtKB-KW"/>
</dbReference>
<dbReference type="InParanoid" id="A0A3Q7FEY8"/>
<dbReference type="AlphaFoldDB" id="A0A3Q7FEY8"/>
<accession>A0A3Q7FEY8</accession>
<reference evidence="9" key="2">
    <citation type="submission" date="2019-01" db="UniProtKB">
        <authorList>
            <consortium name="EnsemblPlants"/>
        </authorList>
    </citation>
    <scope>IDENTIFICATION</scope>
    <source>
        <strain evidence="9">cv. Heinz 1706</strain>
    </source>
</reference>
<evidence type="ECO:0000256" key="3">
    <source>
        <dbReference type="ARBA" id="ARBA00023015"/>
    </source>
</evidence>
<proteinExistence type="predicted"/>
<comment type="subcellular location">
    <subcellularLocation>
        <location evidence="1">Nucleus</location>
    </subcellularLocation>
</comment>
<dbReference type="InterPro" id="IPR016177">
    <property type="entry name" value="DNA-bd_dom_sf"/>
</dbReference>
<dbReference type="Gene3D" id="3.30.730.10">
    <property type="entry name" value="AP2/ERF domain"/>
    <property type="match status" value="1"/>
</dbReference>
<evidence type="ECO:0000256" key="1">
    <source>
        <dbReference type="ARBA" id="ARBA00004123"/>
    </source>
</evidence>
<organism evidence="9">
    <name type="scientific">Solanum lycopersicum</name>
    <name type="common">Tomato</name>
    <name type="synonym">Lycopersicon esculentum</name>
    <dbReference type="NCBI Taxonomy" id="4081"/>
    <lineage>
        <taxon>Eukaryota</taxon>
        <taxon>Viridiplantae</taxon>
        <taxon>Streptophyta</taxon>
        <taxon>Embryophyta</taxon>
        <taxon>Tracheophyta</taxon>
        <taxon>Spermatophyta</taxon>
        <taxon>Magnoliopsida</taxon>
        <taxon>eudicotyledons</taxon>
        <taxon>Gunneridae</taxon>
        <taxon>Pentapetalae</taxon>
        <taxon>asterids</taxon>
        <taxon>lamiids</taxon>
        <taxon>Solanales</taxon>
        <taxon>Solanaceae</taxon>
        <taxon>Solanoideae</taxon>
        <taxon>Solaneae</taxon>
        <taxon>Solanum</taxon>
        <taxon>Solanum subgen. Lycopersicon</taxon>
    </lineage>
</organism>
<evidence type="ECO:0000256" key="6">
    <source>
        <dbReference type="ARBA" id="ARBA00023163"/>
    </source>
</evidence>
<name>A0A3Q7FEY8_SOLLC</name>
<dbReference type="PRINTS" id="PR00367">
    <property type="entry name" value="ETHRSPELEMNT"/>
</dbReference>
<keyword evidence="5" id="KW-0010">Activator</keyword>
<evidence type="ECO:0000259" key="8">
    <source>
        <dbReference type="PROSITE" id="PS51032"/>
    </source>
</evidence>
<evidence type="ECO:0000313" key="10">
    <source>
        <dbReference type="Proteomes" id="UP000004994"/>
    </source>
</evidence>
<dbReference type="PROSITE" id="PS51032">
    <property type="entry name" value="AP2_ERF"/>
    <property type="match status" value="1"/>
</dbReference>
<keyword evidence="10" id="KW-1185">Reference proteome</keyword>
<dbReference type="GO" id="GO:0005634">
    <property type="term" value="C:nucleus"/>
    <property type="evidence" value="ECO:0007669"/>
    <property type="project" value="UniProtKB-SubCell"/>
</dbReference>
<dbReference type="FunFam" id="3.30.730.10:FF:000001">
    <property type="entry name" value="Ethylene-responsive transcription factor 2"/>
    <property type="match status" value="1"/>
</dbReference>
<dbReference type="PANTHER" id="PTHR31190:SF321">
    <property type="entry name" value="ETHYLENE-RESPONSIVE TRANSCRIPTION FACTOR ERF098"/>
    <property type="match status" value="1"/>
</dbReference>
<evidence type="ECO:0000256" key="7">
    <source>
        <dbReference type="ARBA" id="ARBA00023242"/>
    </source>
</evidence>
<dbReference type="Gramene" id="Solyc03g005510.2.1">
    <property type="protein sequence ID" value="Solyc03g005510.2.1.1"/>
    <property type="gene ID" value="Solyc03g005510.2"/>
</dbReference>
<sequence>MSMWCVPPKKNLSHIIINMDSSSSSSSSKGKKVIQLEKENSKDSNDLIKYRGVRKRTWGKFAAEIRDPTRQGARQWLGTFDTAEDAARAYDKAAFNLRGHLATLNFPNEYYSKLNDPHYYNYRTSLNVNIPSRSLERGISSIGHQDKEIIEFEYLDDSVLEELLGAEDPKKIIRK</sequence>
<dbReference type="OMA" id="NDPHYYN"/>
<dbReference type="STRING" id="4081.A0A3Q7FEY8"/>
<dbReference type="Proteomes" id="UP000004994">
    <property type="component" value="Chromosome 3"/>
</dbReference>
<keyword evidence="3" id="KW-0805">Transcription regulation</keyword>
<dbReference type="SUPFAM" id="SSF54171">
    <property type="entry name" value="DNA-binding domain"/>
    <property type="match status" value="1"/>
</dbReference>
<dbReference type="GO" id="GO:0003700">
    <property type="term" value="F:DNA-binding transcription factor activity"/>
    <property type="evidence" value="ECO:0007669"/>
    <property type="project" value="InterPro"/>
</dbReference>
<dbReference type="SMR" id="A0A3Q7FEY8"/>